<geneLocation type="plasmid" evidence="4 6">
    <name>unnamed1</name>
</geneLocation>
<dbReference type="EMBL" id="CP030073">
    <property type="protein sequence ID" value="AWW35311.1"/>
    <property type="molecule type" value="Genomic_DNA"/>
</dbReference>
<reference evidence="6" key="2">
    <citation type="submission" date="2018-06" db="EMBL/GenBank/DDBJ databases">
        <authorList>
            <person name="Li K."/>
        </authorList>
    </citation>
    <scope>NUCLEOTIDE SEQUENCE [LARGE SCALE GENOMIC DNA]</scope>
    <source>
        <strain evidence="6">ZFG47</strain>
        <plasmid evidence="6">unnamed1</plasmid>
    </source>
</reference>
<evidence type="ECO:0000313" key="2">
    <source>
        <dbReference type="EMBL" id="AWW35311.1"/>
    </source>
</evidence>
<dbReference type="Proteomes" id="UP000249616">
    <property type="component" value="Plasmid unnamed1"/>
</dbReference>
<dbReference type="KEGG" id="scad:DN051_44620"/>
<dbReference type="EMBL" id="CP030073">
    <property type="protein sequence ID" value="AWW42129.1"/>
    <property type="molecule type" value="Genomic_DNA"/>
</dbReference>
<reference evidence="2 6" key="3">
    <citation type="journal article" date="2019" name="Int. J. Syst. Evol. Microbiol.">
        <title>Streptomyces cadmiisoli sp. nov., a novel actinomycete isolated from cadmium-contaminated soil.</title>
        <authorList>
            <person name="Li K."/>
            <person name="Tang X."/>
            <person name="Zhao J."/>
            <person name="Guo Y."/>
            <person name="Tang Y."/>
            <person name="Gao J."/>
        </authorList>
    </citation>
    <scope>NUCLEOTIDE SEQUENCE [LARGE SCALE GENOMIC DNA]</scope>
    <source>
        <strain evidence="2 6">ZFG47</strain>
    </source>
</reference>
<dbReference type="EMBL" id="CP030074">
    <property type="protein sequence ID" value="AWW43586.1"/>
    <property type="molecule type" value="Genomic_DNA"/>
</dbReference>
<sequence length="456" mass="50068">MPPVWLLLDAGDDHAIHHAAHQRAHPEDGRITTDPTPHTNSLAYLALDLLRAMGRDSFARPDAERMATDAAWRAVTCWTLTTRIREATVLRAHRLTPERLERLATWRAETGIRLVLVAHTPTEAAELRLRTRLAAARLTDLRTISDTASILDAIGPPAPGRCPGPPPSDHVHRLPNLPRTDVAAFREECKRRLNEADFAHTDGQYQAGYAAARTWLTRRPAPSAAPRTKDAKGAVPQDKDAVPESSGHWPDLEGLRLFLARLTVSSPSPQHTLARVRGAQRGFLSRHLQLDVPDDLIERGGPGITTVPITPRRAHALATHLPNPLRAAAAAALLFTGTDQSLLAMTQIASVDEHATRLAIDRDSRIYIGTPPGPRHMYAIPPRARPLLTAALAFRRRTPRTTDHLGLFAGCFGTPVRFDNLIRDAGLDFPAVTHPHPAQDWHTAARCRHLPAALRG</sequence>
<dbReference type="KEGG" id="scad:DN051_40855"/>
<accession>A0A2Z4JCP3</accession>
<feature type="region of interest" description="Disordered" evidence="1">
    <location>
        <begin position="219"/>
        <end position="248"/>
    </location>
</feature>
<dbReference type="KEGG" id="scad:DN051_00090"/>
<evidence type="ECO:0000313" key="5">
    <source>
        <dbReference type="EMBL" id="AWW43586.1"/>
    </source>
</evidence>
<proteinExistence type="predicted"/>
<evidence type="ECO:0000313" key="4">
    <source>
        <dbReference type="EMBL" id="AWW43002.1"/>
    </source>
</evidence>
<keyword evidence="4" id="KW-0614">Plasmid</keyword>
<organism evidence="4 6">
    <name type="scientific">Streptomyces cadmiisoli</name>
    <dbReference type="NCBI Taxonomy" id="2184053"/>
    <lineage>
        <taxon>Bacteria</taxon>
        <taxon>Bacillati</taxon>
        <taxon>Actinomycetota</taxon>
        <taxon>Actinomycetes</taxon>
        <taxon>Kitasatosporales</taxon>
        <taxon>Streptomycetaceae</taxon>
        <taxon>Streptomyces</taxon>
        <taxon>Streptomyces aurantiacus group</taxon>
    </lineage>
</organism>
<dbReference type="EMBL" id="CP030074">
    <property type="protein sequence ID" value="AWW43002.1"/>
    <property type="molecule type" value="Genomic_DNA"/>
</dbReference>
<name>A0A2Z4JCP3_9ACTN</name>
<dbReference type="Proteomes" id="UP000249616">
    <property type="component" value="Chromosome"/>
</dbReference>
<feature type="compositionally biased region" description="Basic and acidic residues" evidence="1">
    <location>
        <begin position="227"/>
        <end position="242"/>
    </location>
</feature>
<dbReference type="AlphaFoldDB" id="A0A2Z4JCP3"/>
<evidence type="ECO:0000313" key="3">
    <source>
        <dbReference type="EMBL" id="AWW42129.1"/>
    </source>
</evidence>
<evidence type="ECO:0000313" key="6">
    <source>
        <dbReference type="Proteomes" id="UP000249616"/>
    </source>
</evidence>
<evidence type="ECO:0000256" key="1">
    <source>
        <dbReference type="SAM" id="MobiDB-lite"/>
    </source>
</evidence>
<feature type="region of interest" description="Disordered" evidence="1">
    <location>
        <begin position="18"/>
        <end position="37"/>
    </location>
</feature>
<gene>
    <name evidence="2" type="ORF">DN051_00090</name>
    <name evidence="3" type="ORF">DN051_40720</name>
    <name evidence="4" type="ORF">DN051_40855</name>
    <name evidence="5" type="ORF">DN051_44620</name>
</gene>
<reference evidence="4" key="1">
    <citation type="submission" date="2018-06" db="EMBL/GenBank/DDBJ databases">
        <authorList>
            <person name="Zhirakovskaya E."/>
        </authorList>
    </citation>
    <scope>NUCLEOTIDE SEQUENCE [LARGE SCALE GENOMIC DNA]</scope>
    <source>
        <strain evidence="4">ZFG47</strain>
        <plasmid evidence="4">unnamed1</plasmid>
    </source>
</reference>
<protein>
    <submittedName>
        <fullName evidence="4">Uncharacterized protein</fullName>
    </submittedName>
</protein>
<keyword evidence="6" id="KW-1185">Reference proteome</keyword>
<dbReference type="KEGG" id="scad:DN051_40720"/>